<evidence type="ECO:0000256" key="3">
    <source>
        <dbReference type="ARBA" id="ARBA00022619"/>
    </source>
</evidence>
<dbReference type="EMBL" id="PDCP01000027">
    <property type="protein sequence ID" value="PEG37320.1"/>
    <property type="molecule type" value="Genomic_DNA"/>
</dbReference>
<comment type="function">
    <text evidence="1 5">Catalyzes the conversion of D-ribulose 5-phosphate to formate and 3,4-dihydroxy-2-butanone 4-phosphate.</text>
</comment>
<gene>
    <name evidence="7" type="primary">ribB</name>
    <name evidence="7" type="ORF">CQY20_16160</name>
    <name evidence="6" type="ORF">MAGR_38710</name>
</gene>
<reference evidence="7 8" key="1">
    <citation type="submission" date="2017-10" db="EMBL/GenBank/DDBJ databases">
        <title>The new phylogeny of genus Mycobacterium.</title>
        <authorList>
            <person name="Tortoli E."/>
            <person name="Trovato A."/>
            <person name="Cirillo D.M."/>
        </authorList>
    </citation>
    <scope>NUCLEOTIDE SEQUENCE [LARGE SCALE GENOMIC DNA]</scope>
    <source>
        <strain evidence="7 8">CCUG37673</strain>
    </source>
</reference>
<keyword evidence="4 5" id="KW-0479">Metal-binding</keyword>
<dbReference type="Gene3D" id="3.90.870.10">
    <property type="entry name" value="DHBP synthase"/>
    <property type="match status" value="1"/>
</dbReference>
<reference evidence="6" key="3">
    <citation type="submission" date="2020-02" db="EMBL/GenBank/DDBJ databases">
        <authorList>
            <person name="Matsumoto Y."/>
            <person name="Motooka D."/>
            <person name="Nakamura S."/>
        </authorList>
    </citation>
    <scope>NUCLEOTIDE SEQUENCE</scope>
    <source>
        <strain evidence="6">JCM 6377</strain>
    </source>
</reference>
<comment type="caution">
    <text evidence="7">The sequence shown here is derived from an EMBL/GenBank/DDBJ whole genome shotgun (WGS) entry which is preliminary data.</text>
</comment>
<organism evidence="7 8">
    <name type="scientific">Mycolicibacterium agri</name>
    <name type="common">Mycobacterium agri</name>
    <dbReference type="NCBI Taxonomy" id="36811"/>
    <lineage>
        <taxon>Bacteria</taxon>
        <taxon>Bacillati</taxon>
        <taxon>Actinomycetota</taxon>
        <taxon>Actinomycetes</taxon>
        <taxon>Mycobacteriales</taxon>
        <taxon>Mycobacteriaceae</taxon>
        <taxon>Mycolicibacterium</taxon>
    </lineage>
</organism>
<evidence type="ECO:0000256" key="1">
    <source>
        <dbReference type="ARBA" id="ARBA00002284"/>
    </source>
</evidence>
<dbReference type="InterPro" id="IPR017945">
    <property type="entry name" value="DHBP_synth_RibB-like_a/b_dom"/>
</dbReference>
<evidence type="ECO:0000256" key="2">
    <source>
        <dbReference type="ARBA" id="ARBA00004904"/>
    </source>
</evidence>
<keyword evidence="5" id="KW-0456">Lyase</keyword>
<evidence type="ECO:0000256" key="5">
    <source>
        <dbReference type="RuleBase" id="RU003843"/>
    </source>
</evidence>
<evidence type="ECO:0000313" key="7">
    <source>
        <dbReference type="EMBL" id="PEG37320.1"/>
    </source>
</evidence>
<proteinExistence type="inferred from homology"/>
<evidence type="ECO:0000256" key="4">
    <source>
        <dbReference type="ARBA" id="ARBA00022723"/>
    </source>
</evidence>
<dbReference type="Proteomes" id="UP000465302">
    <property type="component" value="Unassembled WGS sequence"/>
</dbReference>
<dbReference type="GO" id="GO:0008686">
    <property type="term" value="F:3,4-dihydroxy-2-butanone-4-phosphate synthase activity"/>
    <property type="evidence" value="ECO:0007669"/>
    <property type="project" value="UniProtKB-EC"/>
</dbReference>
<evidence type="ECO:0000313" key="8">
    <source>
        <dbReference type="Proteomes" id="UP000220914"/>
    </source>
</evidence>
<dbReference type="Pfam" id="PF00926">
    <property type="entry name" value="DHBP_synthase"/>
    <property type="match status" value="1"/>
</dbReference>
<dbReference type="Proteomes" id="UP000220914">
    <property type="component" value="Unassembled WGS sequence"/>
</dbReference>
<dbReference type="SUPFAM" id="SSF55821">
    <property type="entry name" value="YrdC/RibB"/>
    <property type="match status" value="1"/>
</dbReference>
<keyword evidence="3 5" id="KW-0686">Riboflavin biosynthesis</keyword>
<accession>A0A2A7N0H2</accession>
<evidence type="ECO:0000313" key="9">
    <source>
        <dbReference type="Proteomes" id="UP000465302"/>
    </source>
</evidence>
<comment type="similarity">
    <text evidence="5">Belongs to the DHBP synthase family.</text>
</comment>
<dbReference type="GO" id="GO:0005829">
    <property type="term" value="C:cytosol"/>
    <property type="evidence" value="ECO:0007669"/>
    <property type="project" value="TreeGrafter"/>
</dbReference>
<comment type="subunit">
    <text evidence="5">Homodimer.</text>
</comment>
<name>A0A2A7N0H2_MYCAG</name>
<keyword evidence="5" id="KW-0464">Manganese</keyword>
<evidence type="ECO:0000313" key="6">
    <source>
        <dbReference type="EMBL" id="GFG52430.1"/>
    </source>
</evidence>
<dbReference type="EMBL" id="BLKS01000001">
    <property type="protein sequence ID" value="GFG52430.1"/>
    <property type="molecule type" value="Genomic_DNA"/>
</dbReference>
<keyword evidence="8" id="KW-1185">Reference proteome</keyword>
<dbReference type="InterPro" id="IPR000422">
    <property type="entry name" value="DHBP_synthase_RibB"/>
</dbReference>
<comment type="catalytic activity">
    <reaction evidence="5">
        <text>D-ribulose 5-phosphate = (2S)-2-hydroxy-3-oxobutyl phosphate + formate + H(+)</text>
        <dbReference type="Rhea" id="RHEA:18457"/>
        <dbReference type="ChEBI" id="CHEBI:15378"/>
        <dbReference type="ChEBI" id="CHEBI:15740"/>
        <dbReference type="ChEBI" id="CHEBI:58121"/>
        <dbReference type="ChEBI" id="CHEBI:58830"/>
        <dbReference type="EC" id="4.1.99.12"/>
    </reaction>
</comment>
<sequence length="220" mass="23595">MPKQSGRSNHKLADVDQCLSALRAGRPVIVVDDENRENEGDVILAAETASAQWVAWTVRHSSGFICAPMTNAIADHLDLPLMVEDNQDPRGTAYTVTVDAADCKGTGISASDRAHTLRVLADPASTPRRLTRPGHVLPLRAADGGTRERAGHTEAAVDLMHLAGLRPVAAIAEIVADDGEMMRLPGLLELGARESVPVLTIEQLVRHLEKTGTRPTLRSI</sequence>
<dbReference type="EC" id="4.1.99.12" evidence="5"/>
<dbReference type="AlphaFoldDB" id="A0A2A7N0H2"/>
<reference evidence="6 9" key="2">
    <citation type="journal article" date="2019" name="Emerg. Microbes Infect.">
        <title>Comprehensive subspecies identification of 175 nontuberculous mycobacteria species based on 7547 genomic profiles.</title>
        <authorList>
            <person name="Matsumoto Y."/>
            <person name="Kinjo T."/>
            <person name="Motooka D."/>
            <person name="Nabeya D."/>
            <person name="Jung N."/>
            <person name="Uechi K."/>
            <person name="Horii T."/>
            <person name="Iida T."/>
            <person name="Fujita J."/>
            <person name="Nakamura S."/>
        </authorList>
    </citation>
    <scope>NUCLEOTIDE SEQUENCE [LARGE SCALE GENOMIC DNA]</scope>
    <source>
        <strain evidence="6 9">JCM 6377</strain>
    </source>
</reference>
<dbReference type="GO" id="GO:0046872">
    <property type="term" value="F:metal ion binding"/>
    <property type="evidence" value="ECO:0007669"/>
    <property type="project" value="UniProtKB-KW"/>
</dbReference>
<comment type="cofactor">
    <cofactor evidence="5">
        <name>Mg(2+)</name>
        <dbReference type="ChEBI" id="CHEBI:18420"/>
    </cofactor>
    <cofactor evidence="5">
        <name>Mn(2+)</name>
        <dbReference type="ChEBI" id="CHEBI:29035"/>
    </cofactor>
    <text evidence="5">Binds 2 divalent metal cations per subunit. Magnesium or manganese.</text>
</comment>
<keyword evidence="5" id="KW-0460">Magnesium</keyword>
<protein>
    <recommendedName>
        <fullName evidence="5">3,4-dihydroxy-2-butanone 4-phosphate synthase</fullName>
        <shortName evidence="5">DHBP synthase</shortName>
        <ecNumber evidence="5">4.1.99.12</ecNumber>
    </recommendedName>
</protein>
<dbReference type="OrthoDB" id="9793111at2"/>
<dbReference type="GO" id="GO:0009231">
    <property type="term" value="P:riboflavin biosynthetic process"/>
    <property type="evidence" value="ECO:0007669"/>
    <property type="project" value="UniProtKB-UniPathway"/>
</dbReference>
<dbReference type="PANTHER" id="PTHR21327:SF18">
    <property type="entry name" value="3,4-DIHYDROXY-2-BUTANONE 4-PHOSPHATE SYNTHASE"/>
    <property type="match status" value="1"/>
</dbReference>
<dbReference type="PANTHER" id="PTHR21327">
    <property type="entry name" value="GTP CYCLOHYDROLASE II-RELATED"/>
    <property type="match status" value="1"/>
</dbReference>
<comment type="pathway">
    <text evidence="2 5">Cofactor biosynthesis; riboflavin biosynthesis; 2-hydroxy-3-oxobutyl phosphate from D-ribulose 5-phosphate: step 1/1.</text>
</comment>
<dbReference type="UniPathway" id="UPA00275">
    <property type="reaction ID" value="UER00399"/>
</dbReference>
<dbReference type="NCBIfam" id="TIGR00506">
    <property type="entry name" value="ribB"/>
    <property type="match status" value="1"/>
</dbReference>